<evidence type="ECO:0000313" key="1">
    <source>
        <dbReference type="EMBL" id="AVP56378.1"/>
    </source>
</evidence>
<dbReference type="Pfam" id="PF03500">
    <property type="entry name" value="Cellsynth_D"/>
    <property type="match status" value="1"/>
</dbReference>
<dbReference type="EMBL" id="CP027792">
    <property type="protein sequence ID" value="AVP56378.1"/>
    <property type="molecule type" value="Genomic_DNA"/>
</dbReference>
<protein>
    <submittedName>
        <fullName evidence="1">Cellulose synthase</fullName>
    </submittedName>
</protein>
<dbReference type="AlphaFoldDB" id="A0A2P1NH50"/>
<proteinExistence type="predicted"/>
<dbReference type="InterPro" id="IPR022798">
    <property type="entry name" value="BcsD_bac"/>
</dbReference>
<organism evidence="1 2">
    <name type="scientific">Pulveribacter suum</name>
    <dbReference type="NCBI Taxonomy" id="2116657"/>
    <lineage>
        <taxon>Bacteria</taxon>
        <taxon>Pseudomonadati</taxon>
        <taxon>Pseudomonadota</taxon>
        <taxon>Betaproteobacteria</taxon>
        <taxon>Burkholderiales</taxon>
        <taxon>Comamonadaceae</taxon>
        <taxon>Pulveribacter</taxon>
    </lineage>
</organism>
<gene>
    <name evidence="1" type="ORF">C7H73_00960</name>
</gene>
<dbReference type="RefSeq" id="WP_106844939.1">
    <property type="nucleotide sequence ID" value="NZ_CP027792.1"/>
</dbReference>
<sequence>MTTSSTTAGELPCGSMEPAHIHRLQCSRQWRGFLAALAEEFVSALAPQELGTLMARIGMRFAAEHPLPASDTVQGLQDAMNHVWSALDWGVAELHQSPAGMDISHRFSPLAAAFGEPHAPWATGFLQGAYQQWFDAAGGAGLRVQIAAAADTLGSARLRLAA</sequence>
<dbReference type="Proteomes" id="UP000241829">
    <property type="component" value="Chromosome"/>
</dbReference>
<evidence type="ECO:0000313" key="2">
    <source>
        <dbReference type="Proteomes" id="UP000241829"/>
    </source>
</evidence>
<keyword evidence="2" id="KW-1185">Reference proteome</keyword>
<dbReference type="GO" id="GO:0030244">
    <property type="term" value="P:cellulose biosynthetic process"/>
    <property type="evidence" value="ECO:0007669"/>
    <property type="project" value="InterPro"/>
</dbReference>
<accession>A0A2P1NH50</accession>
<name>A0A2P1NH50_9BURK</name>
<reference evidence="2" key="1">
    <citation type="submission" date="2018-03" db="EMBL/GenBank/DDBJ databases">
        <title>Genome sequencing of Melaminivora sp. strain SC2-7.</title>
        <authorList>
            <person name="Kim S.-J."/>
            <person name="Heo J."/>
            <person name="Ahn J.-H."/>
            <person name="Kwon S.-W."/>
        </authorList>
    </citation>
    <scope>NUCLEOTIDE SEQUENCE [LARGE SCALE GENOMIC DNA]</scope>
    <source>
        <strain evidence="2">SC2-7</strain>
    </source>
</reference>
<dbReference type="InterPro" id="IPR038470">
    <property type="entry name" value="Cellsynth_D_sf"/>
</dbReference>
<dbReference type="OrthoDB" id="8963422at2"/>
<dbReference type="KEGG" id="melm:C7H73_00960"/>
<dbReference type="Gene3D" id="3.30.70.2590">
    <property type="match status" value="1"/>
</dbReference>